<proteinExistence type="predicted"/>
<dbReference type="GO" id="GO:0009103">
    <property type="term" value="P:lipopolysaccharide biosynthetic process"/>
    <property type="evidence" value="ECO:0007669"/>
    <property type="project" value="TreeGrafter"/>
</dbReference>
<sequence length="370" mass="41173">MNIGFDAKRLYHNSSGLGNYSRDLVRMLSAHFPQHTYLLYNPKPSNRYSLEAPNIKERLPQGRLAKTFPNLWRSSLIKQDLKADKVDIFHGLSAELPAGISAAGIKSVVTVHDLIFMRSPELYTFIDRRIYERKVRAAVAEADQIIAISEQTKQDIISYLKVPESKINVVYQGCHPAFKSIIPAETLQKLKQKLGLPTEFILNVGTVEKRKNALSIVKALTQLDIPLVIVGRQTDYAQEIKAYAAKAQISHRLFFVQGLSMAELAGLYQAALAFVYPSHFEGFGIPIIEALFSGTPVITNQAGVFPEAGGPSSCYIDPADTEQFKDAIQKVLSQAPLRAHMRAEGLAYANNFTDAKIANQLMDTYTKLML</sequence>
<dbReference type="InterPro" id="IPR001296">
    <property type="entry name" value="Glyco_trans_1"/>
</dbReference>
<comment type="caution">
    <text evidence="4">The sequence shown here is derived from an EMBL/GenBank/DDBJ whole genome shotgun (WGS) entry which is preliminary data.</text>
</comment>
<accession>A0A8T4H689</accession>
<keyword evidence="5" id="KW-1185">Reference proteome</keyword>
<protein>
    <submittedName>
        <fullName evidence="4">Glycosyltransferase family 4 protein</fullName>
    </submittedName>
</protein>
<feature type="domain" description="Glycosyltransferase subfamily 4-like N-terminal" evidence="3">
    <location>
        <begin position="15"/>
        <end position="175"/>
    </location>
</feature>
<dbReference type="Proteomes" id="UP000679691">
    <property type="component" value="Unassembled WGS sequence"/>
</dbReference>
<dbReference type="PANTHER" id="PTHR46401">
    <property type="entry name" value="GLYCOSYLTRANSFERASE WBBK-RELATED"/>
    <property type="match status" value="1"/>
</dbReference>
<dbReference type="Gene3D" id="3.40.50.2000">
    <property type="entry name" value="Glycogen Phosphorylase B"/>
    <property type="match status" value="2"/>
</dbReference>
<name>A0A8T4H689_9SPHI</name>
<evidence type="ECO:0000256" key="1">
    <source>
        <dbReference type="ARBA" id="ARBA00022679"/>
    </source>
</evidence>
<dbReference type="EMBL" id="JAGKSB010000002">
    <property type="protein sequence ID" value="MBP3942304.1"/>
    <property type="molecule type" value="Genomic_DNA"/>
</dbReference>
<dbReference type="InterPro" id="IPR028098">
    <property type="entry name" value="Glyco_trans_4-like_N"/>
</dbReference>
<evidence type="ECO:0000313" key="4">
    <source>
        <dbReference type="EMBL" id="MBP3942304.1"/>
    </source>
</evidence>
<evidence type="ECO:0000259" key="2">
    <source>
        <dbReference type="Pfam" id="PF00534"/>
    </source>
</evidence>
<dbReference type="RefSeq" id="WP_353545787.1">
    <property type="nucleotide sequence ID" value="NZ_JAGKSB010000002.1"/>
</dbReference>
<dbReference type="PANTHER" id="PTHR46401:SF2">
    <property type="entry name" value="GLYCOSYLTRANSFERASE WBBK-RELATED"/>
    <property type="match status" value="1"/>
</dbReference>
<reference evidence="4" key="1">
    <citation type="submission" date="2021-03" db="EMBL/GenBank/DDBJ databases">
        <authorList>
            <person name="Lu T."/>
            <person name="Wang Q."/>
            <person name="Han X."/>
        </authorList>
    </citation>
    <scope>NUCLEOTIDE SEQUENCE</scope>
    <source>
        <strain evidence="4">WQ 2009</strain>
    </source>
</reference>
<evidence type="ECO:0000259" key="3">
    <source>
        <dbReference type="Pfam" id="PF13439"/>
    </source>
</evidence>
<dbReference type="SUPFAM" id="SSF53756">
    <property type="entry name" value="UDP-Glycosyltransferase/glycogen phosphorylase"/>
    <property type="match status" value="1"/>
</dbReference>
<keyword evidence="1" id="KW-0808">Transferase</keyword>
<dbReference type="GO" id="GO:0016757">
    <property type="term" value="F:glycosyltransferase activity"/>
    <property type="evidence" value="ECO:0007669"/>
    <property type="project" value="InterPro"/>
</dbReference>
<dbReference type="AlphaFoldDB" id="A0A8T4H689"/>
<dbReference type="Pfam" id="PF13439">
    <property type="entry name" value="Glyco_transf_4"/>
    <property type="match status" value="1"/>
</dbReference>
<gene>
    <name evidence="4" type="ORF">J5U18_01780</name>
</gene>
<dbReference type="Pfam" id="PF00534">
    <property type="entry name" value="Glycos_transf_1"/>
    <property type="match status" value="1"/>
</dbReference>
<dbReference type="CDD" id="cd03809">
    <property type="entry name" value="GT4_MtfB-like"/>
    <property type="match status" value="1"/>
</dbReference>
<organism evidence="4 5">
    <name type="scientific">Rhinopithecimicrobium faecis</name>
    <dbReference type="NCBI Taxonomy" id="2820698"/>
    <lineage>
        <taxon>Bacteria</taxon>
        <taxon>Pseudomonadati</taxon>
        <taxon>Bacteroidota</taxon>
        <taxon>Sphingobacteriia</taxon>
        <taxon>Sphingobacteriales</taxon>
        <taxon>Sphingobacteriaceae</taxon>
        <taxon>Rhinopithecimicrobium</taxon>
    </lineage>
</organism>
<feature type="domain" description="Glycosyl transferase family 1" evidence="2">
    <location>
        <begin position="191"/>
        <end position="344"/>
    </location>
</feature>
<evidence type="ECO:0000313" key="5">
    <source>
        <dbReference type="Proteomes" id="UP000679691"/>
    </source>
</evidence>